<dbReference type="InterPro" id="IPR057038">
    <property type="entry name" value="FBX41/ZN365_Znf-C2H2"/>
</dbReference>
<evidence type="ECO:0000259" key="4">
    <source>
        <dbReference type="Pfam" id="PF23165"/>
    </source>
</evidence>
<sequence>MQQKLCSRGSGSFLLERNGQACGAIVDSVTPCDLPFRCPRCGEQERFRSLASLRAHLEYRHSYRSPDMITGGFSITGKLPDPLTAAIPWHDMSLPTQRNGSRNEEDLKTSSQKSDHHHHINHHHLLFPPPVSGAEPYIAVSECSCCICSNFSSFFYLPEQNSYSGLETAAASAAVRQRLASILRAADSTMQRRLAKVSTELAQTDTELLCERAHSQHLAQERQEVADRERSLSRQVDVAVMVIAALREQLNASENELERREREVLTIQKFLEAAVRQETCGKVRIQRFIENLLRRIALAERLVEYYQVNGSPPQCNHYKVHSLSLCRYFYLRLLEVTLVVCTHPQFHRSGLRKGPISCF</sequence>
<evidence type="ECO:0000256" key="2">
    <source>
        <dbReference type="ARBA" id="ARBA00023054"/>
    </source>
</evidence>
<dbReference type="GO" id="GO:0110026">
    <property type="term" value="P:regulation of DNA strand resection involved in replication fork processing"/>
    <property type="evidence" value="ECO:0007669"/>
    <property type="project" value="TreeGrafter"/>
</dbReference>
<proteinExistence type="predicted"/>
<dbReference type="PANTHER" id="PTHR15739:SF2">
    <property type="entry name" value="PROTEIN ZNF365"/>
    <property type="match status" value="1"/>
</dbReference>
<dbReference type="AlphaFoldDB" id="A0A3Q0RYH9"/>
<feature type="region of interest" description="Disordered" evidence="3">
    <location>
        <begin position="92"/>
        <end position="119"/>
    </location>
</feature>
<dbReference type="OMA" id="CNHADLK"/>
<reference evidence="5" key="1">
    <citation type="submission" date="2025-08" db="UniProtKB">
        <authorList>
            <consortium name="Ensembl"/>
        </authorList>
    </citation>
    <scope>IDENTIFICATION</scope>
</reference>
<dbReference type="GO" id="GO:0001530">
    <property type="term" value="F:lipopolysaccharide binding"/>
    <property type="evidence" value="ECO:0007669"/>
    <property type="project" value="Ensembl"/>
</dbReference>
<name>A0A3Q0RYH9_AMPCI</name>
<protein>
    <submittedName>
        <fullName evidence="5">Zinc finger protein 365</fullName>
    </submittedName>
</protein>
<dbReference type="GO" id="GO:0010975">
    <property type="term" value="P:regulation of neuron projection development"/>
    <property type="evidence" value="ECO:0007669"/>
    <property type="project" value="TreeGrafter"/>
</dbReference>
<dbReference type="GO" id="GO:0010569">
    <property type="term" value="P:regulation of double-strand break repair via homologous recombination"/>
    <property type="evidence" value="ECO:0007669"/>
    <property type="project" value="TreeGrafter"/>
</dbReference>
<evidence type="ECO:0000256" key="3">
    <source>
        <dbReference type="SAM" id="MobiDB-lite"/>
    </source>
</evidence>
<dbReference type="GO" id="GO:0050829">
    <property type="term" value="P:defense response to Gram-negative bacterium"/>
    <property type="evidence" value="ECO:0007669"/>
    <property type="project" value="Ensembl"/>
</dbReference>
<dbReference type="InterPro" id="IPR052283">
    <property type="entry name" value="GenomicStab_NeuMorph_Reg"/>
</dbReference>
<keyword evidence="6" id="KW-1185">Reference proteome</keyword>
<dbReference type="GO" id="GO:0000723">
    <property type="term" value="P:telomere maintenance"/>
    <property type="evidence" value="ECO:0007669"/>
    <property type="project" value="TreeGrafter"/>
</dbReference>
<keyword evidence="1" id="KW-0597">Phosphoprotein</keyword>
<dbReference type="GO" id="GO:0030882">
    <property type="term" value="F:lipid antigen binding"/>
    <property type="evidence" value="ECO:0007669"/>
    <property type="project" value="Ensembl"/>
</dbReference>
<dbReference type="Proteomes" id="UP000261340">
    <property type="component" value="Unplaced"/>
</dbReference>
<evidence type="ECO:0000313" key="5">
    <source>
        <dbReference type="Ensembl" id="ENSACIP00000015776.1"/>
    </source>
</evidence>
<accession>A0A3Q0RYH9</accession>
<dbReference type="PANTHER" id="PTHR15739">
    <property type="entry name" value="ZINC FINGER PROTEIN"/>
    <property type="match status" value="1"/>
</dbReference>
<dbReference type="GeneTree" id="ENSGT00530000063713"/>
<reference evidence="5" key="2">
    <citation type="submission" date="2025-09" db="UniProtKB">
        <authorList>
            <consortium name="Ensembl"/>
        </authorList>
    </citation>
    <scope>IDENTIFICATION</scope>
</reference>
<organism evidence="5 6">
    <name type="scientific">Amphilophus citrinellus</name>
    <name type="common">Midas cichlid</name>
    <name type="synonym">Cichlasoma citrinellum</name>
    <dbReference type="NCBI Taxonomy" id="61819"/>
    <lineage>
        <taxon>Eukaryota</taxon>
        <taxon>Metazoa</taxon>
        <taxon>Chordata</taxon>
        <taxon>Craniata</taxon>
        <taxon>Vertebrata</taxon>
        <taxon>Euteleostomi</taxon>
        <taxon>Actinopterygii</taxon>
        <taxon>Neopterygii</taxon>
        <taxon>Teleostei</taxon>
        <taxon>Neoteleostei</taxon>
        <taxon>Acanthomorphata</taxon>
        <taxon>Ovalentaria</taxon>
        <taxon>Cichlomorphae</taxon>
        <taxon>Cichliformes</taxon>
        <taxon>Cichlidae</taxon>
        <taxon>New World cichlids</taxon>
        <taxon>Cichlasomatinae</taxon>
        <taxon>Heroini</taxon>
        <taxon>Amphilophus</taxon>
    </lineage>
</organism>
<keyword evidence="2" id="KW-0175">Coiled coil</keyword>
<dbReference type="Pfam" id="PF23165">
    <property type="entry name" value="zf-C2H2_FBX41"/>
    <property type="match status" value="1"/>
</dbReference>
<evidence type="ECO:0000313" key="6">
    <source>
        <dbReference type="Proteomes" id="UP000261340"/>
    </source>
</evidence>
<dbReference type="Ensembl" id="ENSACIT00000016190.1">
    <property type="protein sequence ID" value="ENSACIP00000015776.1"/>
    <property type="gene ID" value="ENSACIG00000012216.1"/>
</dbReference>
<evidence type="ECO:0000256" key="1">
    <source>
        <dbReference type="ARBA" id="ARBA00022553"/>
    </source>
</evidence>
<feature type="domain" description="FBX41/ZN365 C2H2-type zinc finger" evidence="4">
    <location>
        <begin position="34"/>
        <end position="63"/>
    </location>
</feature>